<gene>
    <name evidence="2" type="ORF">ElyMa_001274400</name>
</gene>
<feature type="chain" id="PRO_5043819986" description="Ig-like domain-containing protein" evidence="1">
    <location>
        <begin position="27"/>
        <end position="504"/>
    </location>
</feature>
<keyword evidence="3" id="KW-1185">Reference proteome</keyword>
<evidence type="ECO:0008006" key="4">
    <source>
        <dbReference type="Google" id="ProtNLM"/>
    </source>
</evidence>
<sequence>MLRNPRNFILLLVAVYSQTFPQRATAYPSTNELDVFKRDGSATYDSALTLISVAREPTPEGNRFTVRYTKNADHLTFRVQDNMDTPREPTVTQEADGIWAATFVMPVIPDSSQWFIMSDTVGMHLVALKLDGSDSTPAQQNVTGLPVIQLDPSPEAVYQPDEDIHVKVTVPKNSETGKTIDNMQKMFSGVDLNTMTMHQDFDDDDAFTIGHPTTLADSLEVSITAHTSRRPMSGYLQLSTQVINTGGSVVWQIQVSRSVLVKPAGQTGPYPAGFLAFIDGMSQETSPDGNEMRRCVVGYECLILCSSVGSSISEIEVRQVEEDGRLVDVPSAEEGPNTHATARDIYWKFQAQEDSGDDNGITRFWCKATDLTHGSVVTKLIDVRADILGSIDHSRSGVTVEDDPMLSDRKILTFRCAISGRPLPEVTFYAGSAYQFNIYADPPDDVIRTGQNEGIATRVVTLDASDLAQAIQSINAGQDTGPSCSIYSSYHGNVTSYEFYPRAS</sequence>
<comment type="caution">
    <text evidence="2">The sequence shown here is derived from an EMBL/GenBank/DDBJ whole genome shotgun (WGS) entry which is preliminary data.</text>
</comment>
<evidence type="ECO:0000256" key="1">
    <source>
        <dbReference type="SAM" id="SignalP"/>
    </source>
</evidence>
<keyword evidence="1" id="KW-0732">Signal</keyword>
<name>A0AAV4IHB5_9GAST</name>
<accession>A0AAV4IHB5</accession>
<proteinExistence type="predicted"/>
<organism evidence="2 3">
    <name type="scientific">Elysia marginata</name>
    <dbReference type="NCBI Taxonomy" id="1093978"/>
    <lineage>
        <taxon>Eukaryota</taxon>
        <taxon>Metazoa</taxon>
        <taxon>Spiralia</taxon>
        <taxon>Lophotrochozoa</taxon>
        <taxon>Mollusca</taxon>
        <taxon>Gastropoda</taxon>
        <taxon>Heterobranchia</taxon>
        <taxon>Euthyneura</taxon>
        <taxon>Panpulmonata</taxon>
        <taxon>Sacoglossa</taxon>
        <taxon>Placobranchoidea</taxon>
        <taxon>Plakobranchidae</taxon>
        <taxon>Elysia</taxon>
    </lineage>
</organism>
<feature type="signal peptide" evidence="1">
    <location>
        <begin position="1"/>
        <end position="26"/>
    </location>
</feature>
<evidence type="ECO:0000313" key="3">
    <source>
        <dbReference type="Proteomes" id="UP000762676"/>
    </source>
</evidence>
<dbReference type="EMBL" id="BMAT01002526">
    <property type="protein sequence ID" value="GFS08467.1"/>
    <property type="molecule type" value="Genomic_DNA"/>
</dbReference>
<dbReference type="AlphaFoldDB" id="A0AAV4IHB5"/>
<evidence type="ECO:0000313" key="2">
    <source>
        <dbReference type="EMBL" id="GFS08467.1"/>
    </source>
</evidence>
<reference evidence="2 3" key="1">
    <citation type="journal article" date="2021" name="Elife">
        <title>Chloroplast acquisition without the gene transfer in kleptoplastic sea slugs, Plakobranchus ocellatus.</title>
        <authorList>
            <person name="Maeda T."/>
            <person name="Takahashi S."/>
            <person name="Yoshida T."/>
            <person name="Shimamura S."/>
            <person name="Takaki Y."/>
            <person name="Nagai Y."/>
            <person name="Toyoda A."/>
            <person name="Suzuki Y."/>
            <person name="Arimoto A."/>
            <person name="Ishii H."/>
            <person name="Satoh N."/>
            <person name="Nishiyama T."/>
            <person name="Hasebe M."/>
            <person name="Maruyama T."/>
            <person name="Minagawa J."/>
            <person name="Obokata J."/>
            <person name="Shigenobu S."/>
        </authorList>
    </citation>
    <scope>NUCLEOTIDE SEQUENCE [LARGE SCALE GENOMIC DNA]</scope>
</reference>
<protein>
    <recommendedName>
        <fullName evidence="4">Ig-like domain-containing protein</fullName>
    </recommendedName>
</protein>
<dbReference type="Proteomes" id="UP000762676">
    <property type="component" value="Unassembled WGS sequence"/>
</dbReference>